<proteinExistence type="predicted"/>
<organism evidence="1 2">
    <name type="scientific">Svornostia abyssi</name>
    <dbReference type="NCBI Taxonomy" id="2898438"/>
    <lineage>
        <taxon>Bacteria</taxon>
        <taxon>Bacillati</taxon>
        <taxon>Actinomycetota</taxon>
        <taxon>Thermoleophilia</taxon>
        <taxon>Solirubrobacterales</taxon>
        <taxon>Baekduiaceae</taxon>
        <taxon>Svornostia</taxon>
    </lineage>
</organism>
<dbReference type="RefSeq" id="WP_353865509.1">
    <property type="nucleotide sequence ID" value="NZ_CP088295.1"/>
</dbReference>
<protein>
    <submittedName>
        <fullName evidence="1">Uncharacterized protein</fullName>
    </submittedName>
</protein>
<gene>
    <name evidence="1" type="ORF">LRS13_05790</name>
</gene>
<accession>A0ABY5PKE7</accession>
<evidence type="ECO:0000313" key="1">
    <source>
        <dbReference type="EMBL" id="UUY05040.1"/>
    </source>
</evidence>
<sequence>MSGVVAVITGAAAAQEQACRDALAAQEVPVAEVLTGPDALARAAAGDHDRVWILEGGAAPGPDALSGLLGLADGALRCGMVVDPAGRPLAFALPSGDTHDVDAVIALAVERVLPIRRATLAHTLVPRAALREHGLPDPRYGAYAGDEWTARVAARGGGRFLPASVAVLPAAPPPPRAIGPALRTARTPTWTNGERIAVFAALLRR</sequence>
<evidence type="ECO:0000313" key="2">
    <source>
        <dbReference type="Proteomes" id="UP001058860"/>
    </source>
</evidence>
<name>A0ABY5PKE7_9ACTN</name>
<dbReference type="Proteomes" id="UP001058860">
    <property type="component" value="Chromosome"/>
</dbReference>
<keyword evidence="2" id="KW-1185">Reference proteome</keyword>
<dbReference type="EMBL" id="CP088295">
    <property type="protein sequence ID" value="UUY05040.1"/>
    <property type="molecule type" value="Genomic_DNA"/>
</dbReference>
<reference evidence="2" key="1">
    <citation type="submission" date="2021-11" db="EMBL/GenBank/DDBJ databases">
        <title>Cultivation dependent microbiological survey of springs from the worlds oldest radium mine currently devoted to the extraction of radon-saturated water.</title>
        <authorList>
            <person name="Kapinusova G."/>
            <person name="Smrhova T."/>
            <person name="Strejcek M."/>
            <person name="Suman J."/>
            <person name="Jani K."/>
            <person name="Pajer P."/>
            <person name="Uhlik O."/>
        </authorList>
    </citation>
    <scope>NUCLEOTIDE SEQUENCE [LARGE SCALE GENOMIC DNA]</scope>
    <source>
        <strain evidence="2">J379</strain>
    </source>
</reference>